<proteinExistence type="predicted"/>
<dbReference type="Pfam" id="PF20362">
    <property type="entry name" value="DUF6657"/>
    <property type="match status" value="1"/>
</dbReference>
<evidence type="ECO:0000313" key="1">
    <source>
        <dbReference type="EMBL" id="HGV55108.1"/>
    </source>
</evidence>
<dbReference type="EMBL" id="DSZU01000056">
    <property type="protein sequence ID" value="HGV55108.1"/>
    <property type="molecule type" value="Genomic_DNA"/>
</dbReference>
<sequence>MGDEIKSTLEIALEKAARLGRASEEELKWEGYKEKALMLVGKFLKGEEENLPQKVTSFLKEIPPSFQKKILKVIVETLLKNLTLPREEYQLEEAKKILSNLQGILAKVPKIEQVFKETEKLLSEYFSQKEALYHELVKRFAAGLTALERAVSEQVGAKVKLSPEAHPQFQEEWNKLKEHLDREYGRQLDYIKSLILKILS</sequence>
<dbReference type="AlphaFoldDB" id="A0A832GLE7"/>
<protein>
    <submittedName>
        <fullName evidence="1">Uncharacterized protein</fullName>
    </submittedName>
</protein>
<dbReference type="InterPro" id="IPR046598">
    <property type="entry name" value="DUF6657"/>
</dbReference>
<comment type="caution">
    <text evidence="1">The sequence shown here is derived from an EMBL/GenBank/DDBJ whole genome shotgun (WGS) entry which is preliminary data.</text>
</comment>
<gene>
    <name evidence="1" type="ORF">ENT73_03345</name>
</gene>
<organism evidence="1">
    <name type="scientific">Caldimicrobium thiodismutans</name>
    <dbReference type="NCBI Taxonomy" id="1653476"/>
    <lineage>
        <taxon>Bacteria</taxon>
        <taxon>Pseudomonadati</taxon>
        <taxon>Thermodesulfobacteriota</taxon>
        <taxon>Thermodesulfobacteria</taxon>
        <taxon>Thermodesulfobacteriales</taxon>
        <taxon>Thermodesulfobacteriaceae</taxon>
        <taxon>Caldimicrobium</taxon>
    </lineage>
</organism>
<accession>A0A832GLE7</accession>
<name>A0A832GLE7_9BACT</name>
<reference evidence="1" key="1">
    <citation type="journal article" date="2020" name="mSystems">
        <title>Genome- and Community-Level Interaction Insights into Carbon Utilization and Element Cycling Functions of Hydrothermarchaeota in Hydrothermal Sediment.</title>
        <authorList>
            <person name="Zhou Z."/>
            <person name="Liu Y."/>
            <person name="Xu W."/>
            <person name="Pan J."/>
            <person name="Luo Z.H."/>
            <person name="Li M."/>
        </authorList>
    </citation>
    <scope>NUCLEOTIDE SEQUENCE [LARGE SCALE GENOMIC DNA]</scope>
    <source>
        <strain evidence="1">SpSt-605</strain>
    </source>
</reference>